<dbReference type="WBParaSite" id="maker-unitig_36680-snap-gene-0.2-mRNA-1">
    <property type="protein sequence ID" value="maker-unitig_36680-snap-gene-0.2-mRNA-1"/>
    <property type="gene ID" value="maker-unitig_36680-snap-gene-0.2"/>
</dbReference>
<evidence type="ECO:0000313" key="3">
    <source>
        <dbReference type="WBParaSite" id="maker-unitig_36680-snap-gene-0.2-mRNA-1"/>
    </source>
</evidence>
<dbReference type="Proteomes" id="UP000095280">
    <property type="component" value="Unplaced"/>
</dbReference>
<feature type="region of interest" description="Disordered" evidence="1">
    <location>
        <begin position="111"/>
        <end position="154"/>
    </location>
</feature>
<feature type="region of interest" description="Disordered" evidence="1">
    <location>
        <begin position="1"/>
        <end position="57"/>
    </location>
</feature>
<feature type="compositionally biased region" description="Low complexity" evidence="1">
    <location>
        <begin position="43"/>
        <end position="57"/>
    </location>
</feature>
<proteinExistence type="predicted"/>
<feature type="compositionally biased region" description="Low complexity" evidence="1">
    <location>
        <begin position="1"/>
        <end position="10"/>
    </location>
</feature>
<feature type="compositionally biased region" description="Basic residues" evidence="1">
    <location>
        <begin position="183"/>
        <end position="193"/>
    </location>
</feature>
<reference evidence="3" key="1">
    <citation type="submission" date="2016-11" db="UniProtKB">
        <authorList>
            <consortium name="WormBaseParasite"/>
        </authorList>
    </citation>
    <scope>IDENTIFICATION</scope>
</reference>
<protein>
    <submittedName>
        <fullName evidence="3">C2 domain-containing protein</fullName>
    </submittedName>
</protein>
<sequence>AAAAATSAAAPLSQRHRQSGGFEARDKLDVVDSGAAKQRPFVAATSTSTGSQTALTGPAQDAAVAAAKPRELADQCAALQRRLDDAEAANERDRRRLAATLDLLGRLANLDQASGPRPTPLPCGPAELLSNEGVDGNDDLPPGWEPAQLRPGGAEAAAAVFANHAEGRVARQPPQPEIPSGPNRRRNGSRRPKAAAALPDGHSGPQRGAGQADRAVTARRLLQLSSMWSDMDSVTPTRMTQMASSTKATAMTTRAIRFCFSVGGLASELMTTVGGSGGRKVVSVAGVAVQQLDGRDGRQLHAEADAAAADAAADLVAAAGEAASLGWWAAAAAATASSAAAATSRLRDARDRRDRRRDRATTAVGAGLVLLLTGLEHQGPQPVLLLASWHRASQLGLAKFHRAALASHSFAQAGAAEFSSLNLRIKVLAKGVAQVGPQFLEQYGQLGLVVGLGDPINPEQAAADNLSLQFLLVDGRLGFDQGFAAEFHLVIVGRAGQEGIGGLLVGVGGVHAALELLRVHVLAHLDVQGAAELLKKRLHLVKGGVFWEAFGVHGGVFVLLHRLSVG</sequence>
<name>A0A1I8FIW8_9PLAT</name>
<dbReference type="AlphaFoldDB" id="A0A1I8FIW8"/>
<evidence type="ECO:0000313" key="2">
    <source>
        <dbReference type="Proteomes" id="UP000095280"/>
    </source>
</evidence>
<feature type="region of interest" description="Disordered" evidence="1">
    <location>
        <begin position="167"/>
        <end position="215"/>
    </location>
</feature>
<keyword evidence="2" id="KW-1185">Reference proteome</keyword>
<evidence type="ECO:0000256" key="1">
    <source>
        <dbReference type="SAM" id="MobiDB-lite"/>
    </source>
</evidence>
<organism evidence="2 3">
    <name type="scientific">Macrostomum lignano</name>
    <dbReference type="NCBI Taxonomy" id="282301"/>
    <lineage>
        <taxon>Eukaryota</taxon>
        <taxon>Metazoa</taxon>
        <taxon>Spiralia</taxon>
        <taxon>Lophotrochozoa</taxon>
        <taxon>Platyhelminthes</taxon>
        <taxon>Rhabditophora</taxon>
        <taxon>Macrostomorpha</taxon>
        <taxon>Macrostomida</taxon>
        <taxon>Macrostomidae</taxon>
        <taxon>Macrostomum</taxon>
    </lineage>
</organism>
<accession>A0A1I8FIW8</accession>